<keyword evidence="4" id="KW-0804">Transcription</keyword>
<evidence type="ECO:0000256" key="4">
    <source>
        <dbReference type="ARBA" id="ARBA00023163"/>
    </source>
</evidence>
<evidence type="ECO:0000313" key="7">
    <source>
        <dbReference type="EMBL" id="ENO87092.1"/>
    </source>
</evidence>
<reference evidence="7 8" key="1">
    <citation type="submission" date="2012-09" db="EMBL/GenBank/DDBJ databases">
        <title>Draft Genome Sequences of 6 Strains from Genus Thauera.</title>
        <authorList>
            <person name="Liu B."/>
            <person name="Shapleigh J.P."/>
            <person name="Frostegard A.H."/>
        </authorList>
    </citation>
    <scope>NUCLEOTIDE SEQUENCE [LARGE SCALE GENOMIC DNA]</scope>
    <source>
        <strain evidence="8">47Lol / DSM 12138</strain>
    </source>
</reference>
<dbReference type="GO" id="GO:0003677">
    <property type="term" value="F:DNA binding"/>
    <property type="evidence" value="ECO:0007669"/>
    <property type="project" value="InterPro"/>
</dbReference>
<keyword evidence="8" id="KW-1185">Reference proteome</keyword>
<dbReference type="Pfam" id="PF04542">
    <property type="entry name" value="Sigma70_r2"/>
    <property type="match status" value="1"/>
</dbReference>
<dbReference type="STRING" id="1123367.GCA_000621305_00312"/>
<comment type="similarity">
    <text evidence="1">Belongs to the sigma-70 factor family. ECF subfamily.</text>
</comment>
<dbReference type="InterPro" id="IPR007627">
    <property type="entry name" value="RNA_pol_sigma70_r2"/>
</dbReference>
<comment type="caution">
    <text evidence="7">The sequence shown here is derived from an EMBL/GenBank/DDBJ whole genome shotgun (WGS) entry which is preliminary data.</text>
</comment>
<organism evidence="7 8">
    <name type="scientific">Thauera linaloolentis (strain DSM 12138 / JCM 21573 / CCUG 41526 / CIP 105981 / IAM 15112 / NBRC 102519 / 47Lol)</name>
    <dbReference type="NCBI Taxonomy" id="1123367"/>
    <lineage>
        <taxon>Bacteria</taxon>
        <taxon>Pseudomonadati</taxon>
        <taxon>Pseudomonadota</taxon>
        <taxon>Betaproteobacteria</taxon>
        <taxon>Rhodocyclales</taxon>
        <taxon>Zoogloeaceae</taxon>
        <taxon>Thauera</taxon>
    </lineage>
</organism>
<evidence type="ECO:0000256" key="3">
    <source>
        <dbReference type="ARBA" id="ARBA00023082"/>
    </source>
</evidence>
<dbReference type="GO" id="GO:0016987">
    <property type="term" value="F:sigma factor activity"/>
    <property type="evidence" value="ECO:0007669"/>
    <property type="project" value="UniProtKB-KW"/>
</dbReference>
<evidence type="ECO:0000259" key="6">
    <source>
        <dbReference type="Pfam" id="PF08281"/>
    </source>
</evidence>
<protein>
    <submittedName>
        <fullName evidence="7">ECF subfamily RNA polymerase sigma-70 factor</fullName>
    </submittedName>
</protein>
<evidence type="ECO:0000256" key="1">
    <source>
        <dbReference type="ARBA" id="ARBA00010641"/>
    </source>
</evidence>
<dbReference type="NCBIfam" id="TIGR02937">
    <property type="entry name" value="sigma70-ECF"/>
    <property type="match status" value="1"/>
</dbReference>
<evidence type="ECO:0000256" key="2">
    <source>
        <dbReference type="ARBA" id="ARBA00023015"/>
    </source>
</evidence>
<dbReference type="InterPro" id="IPR013325">
    <property type="entry name" value="RNA_pol_sigma_r2"/>
</dbReference>
<dbReference type="InterPro" id="IPR013249">
    <property type="entry name" value="RNA_pol_sigma70_r4_t2"/>
</dbReference>
<dbReference type="Proteomes" id="UP000013232">
    <property type="component" value="Unassembled WGS sequence"/>
</dbReference>
<dbReference type="AlphaFoldDB" id="N6YXF6"/>
<evidence type="ECO:0000259" key="5">
    <source>
        <dbReference type="Pfam" id="PF04542"/>
    </source>
</evidence>
<dbReference type="eggNOG" id="COG1595">
    <property type="taxonomic scope" value="Bacteria"/>
</dbReference>
<keyword evidence="3" id="KW-0731">Sigma factor</keyword>
<sequence>MNSTVPPMSSPLELNTAASAEHAVEALYRDHHQWLFGWLRRKLGCAHRADDFAHDTFVRILSAVRRGTGPDLRGLHEPRAFLTTAATRVVIDHARRQEVERVYLETQAVLHTEQAAAPSPEQLYELAETLTAIARMLDGLAEKPRAAFLLYRLEGLPQGEIAARLGVSTSMVKQYVAQAMVHCYAAQYAAPGG</sequence>
<dbReference type="GO" id="GO:0006352">
    <property type="term" value="P:DNA-templated transcription initiation"/>
    <property type="evidence" value="ECO:0007669"/>
    <property type="project" value="InterPro"/>
</dbReference>
<dbReference type="CDD" id="cd06171">
    <property type="entry name" value="Sigma70_r4"/>
    <property type="match status" value="1"/>
</dbReference>
<proteinExistence type="inferred from homology"/>
<dbReference type="SUPFAM" id="SSF88659">
    <property type="entry name" value="Sigma3 and sigma4 domains of RNA polymerase sigma factors"/>
    <property type="match status" value="1"/>
</dbReference>
<dbReference type="Gene3D" id="1.10.1740.10">
    <property type="match status" value="1"/>
</dbReference>
<feature type="domain" description="RNA polymerase sigma-70 region 2" evidence="5">
    <location>
        <begin position="27"/>
        <end position="97"/>
    </location>
</feature>
<evidence type="ECO:0000313" key="8">
    <source>
        <dbReference type="Proteomes" id="UP000013232"/>
    </source>
</evidence>
<dbReference type="EMBL" id="AMXE01000043">
    <property type="protein sequence ID" value="ENO87092.1"/>
    <property type="molecule type" value="Genomic_DNA"/>
</dbReference>
<dbReference type="SUPFAM" id="SSF88946">
    <property type="entry name" value="Sigma2 domain of RNA polymerase sigma factors"/>
    <property type="match status" value="1"/>
</dbReference>
<gene>
    <name evidence="7" type="ORF">C666_11765</name>
</gene>
<dbReference type="Pfam" id="PF08281">
    <property type="entry name" value="Sigma70_r4_2"/>
    <property type="match status" value="1"/>
</dbReference>
<dbReference type="PANTHER" id="PTHR43133:SF63">
    <property type="entry name" value="RNA POLYMERASE SIGMA FACTOR FECI-RELATED"/>
    <property type="match status" value="1"/>
</dbReference>
<feature type="domain" description="RNA polymerase sigma factor 70 region 4 type 2" evidence="6">
    <location>
        <begin position="132"/>
        <end position="183"/>
    </location>
</feature>
<keyword evidence="2" id="KW-0805">Transcription regulation</keyword>
<name>N6YXF6_THAL4</name>
<dbReference type="Gene3D" id="1.10.10.10">
    <property type="entry name" value="Winged helix-like DNA-binding domain superfamily/Winged helix DNA-binding domain"/>
    <property type="match status" value="1"/>
</dbReference>
<dbReference type="PANTHER" id="PTHR43133">
    <property type="entry name" value="RNA POLYMERASE ECF-TYPE SIGMA FACTO"/>
    <property type="match status" value="1"/>
</dbReference>
<accession>N6YXF6</accession>
<dbReference type="InterPro" id="IPR013324">
    <property type="entry name" value="RNA_pol_sigma_r3/r4-like"/>
</dbReference>
<dbReference type="InterPro" id="IPR039425">
    <property type="entry name" value="RNA_pol_sigma-70-like"/>
</dbReference>
<dbReference type="InterPro" id="IPR014284">
    <property type="entry name" value="RNA_pol_sigma-70_dom"/>
</dbReference>
<dbReference type="InterPro" id="IPR036388">
    <property type="entry name" value="WH-like_DNA-bd_sf"/>
</dbReference>